<proteinExistence type="predicted"/>
<evidence type="ECO:0008006" key="4">
    <source>
        <dbReference type="Google" id="ProtNLM"/>
    </source>
</evidence>
<dbReference type="InterPro" id="IPR003772">
    <property type="entry name" value="YceD"/>
</dbReference>
<feature type="region of interest" description="Disordered" evidence="1">
    <location>
        <begin position="135"/>
        <end position="155"/>
    </location>
</feature>
<protein>
    <recommendedName>
        <fullName evidence="4">DUF177 domain-containing protein</fullName>
    </recommendedName>
</protein>
<dbReference type="RefSeq" id="WP_204499573.1">
    <property type="nucleotide sequence ID" value="NZ_JAFBDR010000011.1"/>
</dbReference>
<dbReference type="Pfam" id="PF02620">
    <property type="entry name" value="YceD"/>
    <property type="match status" value="1"/>
</dbReference>
<reference evidence="2 3" key="1">
    <citation type="submission" date="2021-01" db="EMBL/GenBank/DDBJ databases">
        <title>Genomic Encyclopedia of Type Strains, Phase IV (KMG-IV): sequencing the most valuable type-strain genomes for metagenomic binning, comparative biology and taxonomic classification.</title>
        <authorList>
            <person name="Goeker M."/>
        </authorList>
    </citation>
    <scope>NUCLEOTIDE SEQUENCE [LARGE SCALE GENOMIC DNA]</scope>
    <source>
        <strain evidence="2 3">DSM 23711</strain>
    </source>
</reference>
<accession>A0ABS2N0S2</accession>
<name>A0ABS2N0S2_9BACI</name>
<comment type="caution">
    <text evidence="2">The sequence shown here is derived from an EMBL/GenBank/DDBJ whole genome shotgun (WGS) entry which is preliminary data.</text>
</comment>
<organism evidence="2 3">
    <name type="scientific">Aquibacillus albus</name>
    <dbReference type="NCBI Taxonomy" id="1168171"/>
    <lineage>
        <taxon>Bacteria</taxon>
        <taxon>Bacillati</taxon>
        <taxon>Bacillota</taxon>
        <taxon>Bacilli</taxon>
        <taxon>Bacillales</taxon>
        <taxon>Bacillaceae</taxon>
        <taxon>Aquibacillus</taxon>
    </lineage>
</organism>
<gene>
    <name evidence="2" type="ORF">JOC48_002221</name>
</gene>
<evidence type="ECO:0000256" key="1">
    <source>
        <dbReference type="SAM" id="MobiDB-lite"/>
    </source>
</evidence>
<dbReference type="Proteomes" id="UP001296943">
    <property type="component" value="Unassembled WGS sequence"/>
</dbReference>
<sequence>MKFSIQKLKSTGSEPLRFEDYVDISEVEEMNNDIRHIDPVLVKGFATTQGNEITFHFSIEGTMILPCARTLVDVKYPFNIDALEVFSASPYYNEEDGSEIHPVNGEMLDLTPYIKENVLLEVPFRVFSEDKEVQENALTEGDGWEVQSEDSKVDKIDPRLQKLQSLLKDNDEEENR</sequence>
<dbReference type="EMBL" id="JAFBDR010000011">
    <property type="protein sequence ID" value="MBM7571720.1"/>
    <property type="molecule type" value="Genomic_DNA"/>
</dbReference>
<evidence type="ECO:0000313" key="3">
    <source>
        <dbReference type="Proteomes" id="UP001296943"/>
    </source>
</evidence>
<evidence type="ECO:0000313" key="2">
    <source>
        <dbReference type="EMBL" id="MBM7571720.1"/>
    </source>
</evidence>
<keyword evidence="3" id="KW-1185">Reference proteome</keyword>